<dbReference type="PANTHER" id="PTHR43822">
    <property type="entry name" value="HOMOACONITASE, MITOCHONDRIAL-RELATED"/>
    <property type="match status" value="1"/>
</dbReference>
<evidence type="ECO:0000256" key="7">
    <source>
        <dbReference type="ARBA" id="ARBA00011998"/>
    </source>
</evidence>
<dbReference type="OrthoDB" id="9802769at2"/>
<evidence type="ECO:0000313" key="18">
    <source>
        <dbReference type="EMBL" id="SFN37580.1"/>
    </source>
</evidence>
<dbReference type="Pfam" id="PF00330">
    <property type="entry name" value="Aconitase"/>
    <property type="match status" value="1"/>
</dbReference>
<dbReference type="InterPro" id="IPR004430">
    <property type="entry name" value="3-IsopropMal_deHydase_lsu"/>
</dbReference>
<dbReference type="PANTHER" id="PTHR43822:SF9">
    <property type="entry name" value="3-ISOPROPYLMALATE DEHYDRATASE"/>
    <property type="match status" value="1"/>
</dbReference>
<evidence type="ECO:0000256" key="5">
    <source>
        <dbReference type="ARBA" id="ARBA00007185"/>
    </source>
</evidence>
<evidence type="ECO:0000259" key="17">
    <source>
        <dbReference type="Pfam" id="PF00330"/>
    </source>
</evidence>
<dbReference type="FunFam" id="3.30.499.10:FF:000007">
    <property type="entry name" value="3-isopropylmalate dehydratase large subunit"/>
    <property type="match status" value="1"/>
</dbReference>
<evidence type="ECO:0000256" key="10">
    <source>
        <dbReference type="ARBA" id="ARBA00022485"/>
    </source>
</evidence>
<dbReference type="AlphaFoldDB" id="A0A1I4YIZ8"/>
<evidence type="ECO:0000256" key="14">
    <source>
        <dbReference type="ARBA" id="ARBA00023014"/>
    </source>
</evidence>
<dbReference type="UniPathway" id="UPA00048">
    <property type="reaction ID" value="UER00071"/>
</dbReference>
<dbReference type="InterPro" id="IPR033941">
    <property type="entry name" value="IPMI_cat"/>
</dbReference>
<dbReference type="GO" id="GO:0003861">
    <property type="term" value="F:3-isopropylmalate dehydratase activity"/>
    <property type="evidence" value="ECO:0007669"/>
    <property type="project" value="UniProtKB-EC"/>
</dbReference>
<proteinExistence type="inferred from homology"/>
<keyword evidence="15" id="KW-0456">Lyase</keyword>
<organism evidence="18 19">
    <name type="scientific">Formivibrio citricus</name>
    <dbReference type="NCBI Taxonomy" id="83765"/>
    <lineage>
        <taxon>Bacteria</taxon>
        <taxon>Pseudomonadati</taxon>
        <taxon>Pseudomonadota</taxon>
        <taxon>Betaproteobacteria</taxon>
        <taxon>Neisseriales</taxon>
        <taxon>Chitinibacteraceae</taxon>
        <taxon>Formivibrio</taxon>
    </lineage>
</organism>
<dbReference type="SUPFAM" id="SSF53732">
    <property type="entry name" value="Aconitase iron-sulfur domain"/>
    <property type="match status" value="1"/>
</dbReference>
<comment type="subunit">
    <text evidence="6">Heterodimer of LeuC and LeuD.</text>
</comment>
<evidence type="ECO:0000256" key="15">
    <source>
        <dbReference type="ARBA" id="ARBA00023239"/>
    </source>
</evidence>
<dbReference type="InterPro" id="IPR015931">
    <property type="entry name" value="Acnase/IPM_dHydase_lsu_aba_1/3"/>
</dbReference>
<evidence type="ECO:0000256" key="16">
    <source>
        <dbReference type="ARBA" id="ARBA00023304"/>
    </source>
</evidence>
<comment type="cofactor">
    <cofactor evidence="2">
        <name>[4Fe-4S] cluster</name>
        <dbReference type="ChEBI" id="CHEBI:49883"/>
    </cofactor>
</comment>
<dbReference type="EMBL" id="FOVE01000008">
    <property type="protein sequence ID" value="SFN37580.1"/>
    <property type="molecule type" value="Genomic_DNA"/>
</dbReference>
<dbReference type="NCBIfam" id="TIGR00170">
    <property type="entry name" value="leuC"/>
    <property type="match status" value="1"/>
</dbReference>
<protein>
    <recommendedName>
        <fullName evidence="8">3-isopropylmalate dehydratase</fullName>
        <ecNumber evidence="7">4.2.1.33</ecNumber>
    </recommendedName>
</protein>
<dbReference type="PROSITE" id="PS01244">
    <property type="entry name" value="ACONITASE_2"/>
    <property type="match status" value="1"/>
</dbReference>
<keyword evidence="10" id="KW-0004">4Fe-4S</keyword>
<gene>
    <name evidence="18" type="ORF">SAMN05660284_01326</name>
</gene>
<dbReference type="InterPro" id="IPR050067">
    <property type="entry name" value="IPM_dehydratase_rel_enz"/>
</dbReference>
<comment type="pathway">
    <text evidence="4">Amino-acid biosynthesis; L-leucine biosynthesis; L-leucine from 3-methyl-2-oxobutanoate: step 2/4.</text>
</comment>
<dbReference type="GO" id="GO:0009098">
    <property type="term" value="P:L-leucine biosynthetic process"/>
    <property type="evidence" value="ECO:0007669"/>
    <property type="project" value="UniProtKB-UniPathway"/>
</dbReference>
<reference evidence="19" key="1">
    <citation type="submission" date="2016-10" db="EMBL/GenBank/DDBJ databases">
        <authorList>
            <person name="Varghese N."/>
            <person name="Submissions S."/>
        </authorList>
    </citation>
    <scope>NUCLEOTIDE SEQUENCE [LARGE SCALE GENOMIC DNA]</scope>
    <source>
        <strain evidence="19">DSM 6150</strain>
    </source>
</reference>
<evidence type="ECO:0000256" key="6">
    <source>
        <dbReference type="ARBA" id="ARBA00011271"/>
    </source>
</evidence>
<dbReference type="PROSITE" id="PS00450">
    <property type="entry name" value="ACONITASE_1"/>
    <property type="match status" value="1"/>
</dbReference>
<evidence type="ECO:0000256" key="12">
    <source>
        <dbReference type="ARBA" id="ARBA00022723"/>
    </source>
</evidence>
<comment type="similarity">
    <text evidence="5">Belongs to the aconitase/IPM isomerase family.</text>
</comment>
<evidence type="ECO:0000256" key="9">
    <source>
        <dbReference type="ARBA" id="ARBA00022430"/>
    </source>
</evidence>
<evidence type="ECO:0000256" key="3">
    <source>
        <dbReference type="ARBA" id="ARBA00002695"/>
    </source>
</evidence>
<keyword evidence="12" id="KW-0479">Metal-binding</keyword>
<name>A0A1I4YIZ8_9NEIS</name>
<evidence type="ECO:0000313" key="19">
    <source>
        <dbReference type="Proteomes" id="UP000242869"/>
    </source>
</evidence>
<dbReference type="GO" id="GO:0051539">
    <property type="term" value="F:4 iron, 4 sulfur cluster binding"/>
    <property type="evidence" value="ECO:0007669"/>
    <property type="project" value="UniProtKB-KW"/>
</dbReference>
<dbReference type="InterPro" id="IPR018136">
    <property type="entry name" value="Aconitase_4Fe-4S_BS"/>
</dbReference>
<dbReference type="NCBIfam" id="NF004016">
    <property type="entry name" value="PRK05478.1"/>
    <property type="match status" value="1"/>
</dbReference>
<evidence type="ECO:0000256" key="8">
    <source>
        <dbReference type="ARBA" id="ARBA00014371"/>
    </source>
</evidence>
<feature type="domain" description="Aconitase/3-isopropylmalate dehydratase large subunit alpha/beta/alpha" evidence="17">
    <location>
        <begin position="7"/>
        <end position="455"/>
    </location>
</feature>
<dbReference type="RefSeq" id="WP_091193118.1">
    <property type="nucleotide sequence ID" value="NZ_FOVE01000008.1"/>
</dbReference>
<evidence type="ECO:0000256" key="2">
    <source>
        <dbReference type="ARBA" id="ARBA00001966"/>
    </source>
</evidence>
<keyword evidence="19" id="KW-1185">Reference proteome</keyword>
<dbReference type="STRING" id="83765.SAMN05660284_01326"/>
<dbReference type="EC" id="4.2.1.33" evidence="7"/>
<keyword evidence="9" id="KW-0432">Leucine biosynthesis</keyword>
<evidence type="ECO:0000256" key="11">
    <source>
        <dbReference type="ARBA" id="ARBA00022605"/>
    </source>
</evidence>
<keyword evidence="16" id="KW-0100">Branched-chain amino acid biosynthesis</keyword>
<comment type="function">
    <text evidence="3">Catalyzes the isomerization between 2-isopropylmalate and 3-isopropylmalate, via the formation of 2-isopropylmaleate.</text>
</comment>
<accession>A0A1I4YIZ8</accession>
<evidence type="ECO:0000256" key="1">
    <source>
        <dbReference type="ARBA" id="ARBA00000491"/>
    </source>
</evidence>
<dbReference type="Gene3D" id="3.30.499.10">
    <property type="entry name" value="Aconitase, domain 3"/>
    <property type="match status" value="2"/>
</dbReference>
<dbReference type="GO" id="GO:0046872">
    <property type="term" value="F:metal ion binding"/>
    <property type="evidence" value="ECO:0007669"/>
    <property type="project" value="UniProtKB-KW"/>
</dbReference>
<dbReference type="InterPro" id="IPR001030">
    <property type="entry name" value="Acoase/IPM_deHydtase_lsu_aba"/>
</dbReference>
<dbReference type="Proteomes" id="UP000242869">
    <property type="component" value="Unassembled WGS sequence"/>
</dbReference>
<keyword evidence="14" id="KW-0411">Iron-sulfur</keyword>
<dbReference type="NCBIfam" id="NF009116">
    <property type="entry name" value="PRK12466.1"/>
    <property type="match status" value="1"/>
</dbReference>
<dbReference type="CDD" id="cd01583">
    <property type="entry name" value="IPMI"/>
    <property type="match status" value="1"/>
</dbReference>
<dbReference type="InterPro" id="IPR036008">
    <property type="entry name" value="Aconitase_4Fe-4S_dom"/>
</dbReference>
<comment type="catalytic activity">
    <reaction evidence="1">
        <text>(2R,3S)-3-isopropylmalate = (2S)-2-isopropylmalate</text>
        <dbReference type="Rhea" id="RHEA:32287"/>
        <dbReference type="ChEBI" id="CHEBI:1178"/>
        <dbReference type="ChEBI" id="CHEBI:35121"/>
        <dbReference type="EC" id="4.2.1.33"/>
    </reaction>
</comment>
<sequence>MSRTLYQKLVDSHTVARIDAQHVMLYADFHIMNEYTSPQAFGGLDEKGILTHRPEQNMGVVDHVNPTHPDPIGKRTIRIEAPAKQAANFVRNCSKHGIRLFDINDPIQGIEHVVVPEIGCVRPGMVILCGDSHTVSYGALGALGFGIGTSEVEHVLATQTLIYRVCKDMRITVNGDLKPGVSSKDVIMHIVARIGAQGARGYAIEFAGTTFATLSTEARLTISNMAVESGARAALLAPDEETFKYVREHVRDMSPADLDKAVEVWKTLRSDDDAQFDLEYTFDAEDIEPYVTWGTSPDQAIAISETIPTDDKLNDDDCKALDYIGLKAGMPVEGTPINRAFIGSCTNARIEDLRLAASVIKGRKVAAGVRAMIIPGSGLVRAQAEREGLAQQFIDAGFEWRQPGCSMCLAMNDDYLEPGERCASSTNRNFEGRQGRGGLTHLMSPIMVAAAAIAGRIVDVRKEF</sequence>
<keyword evidence="13" id="KW-0408">Iron</keyword>
<keyword evidence="11" id="KW-0028">Amino-acid biosynthesis</keyword>
<dbReference type="PRINTS" id="PR00415">
    <property type="entry name" value="ACONITASE"/>
</dbReference>
<evidence type="ECO:0000256" key="13">
    <source>
        <dbReference type="ARBA" id="ARBA00023004"/>
    </source>
</evidence>
<evidence type="ECO:0000256" key="4">
    <source>
        <dbReference type="ARBA" id="ARBA00004729"/>
    </source>
</evidence>